<comment type="subcellular location">
    <subcellularLocation>
        <location evidence="1">Nucleus</location>
    </subcellularLocation>
</comment>
<dbReference type="InterPro" id="IPR023696">
    <property type="entry name" value="Ureohydrolase_dom_sf"/>
</dbReference>
<evidence type="ECO:0000256" key="7">
    <source>
        <dbReference type="ARBA" id="ARBA00023015"/>
    </source>
</evidence>
<organism evidence="12 13">
    <name type="scientific">Suillus placidus</name>
    <dbReference type="NCBI Taxonomy" id="48579"/>
    <lineage>
        <taxon>Eukaryota</taxon>
        <taxon>Fungi</taxon>
        <taxon>Dikarya</taxon>
        <taxon>Basidiomycota</taxon>
        <taxon>Agaricomycotina</taxon>
        <taxon>Agaricomycetes</taxon>
        <taxon>Agaricomycetidae</taxon>
        <taxon>Boletales</taxon>
        <taxon>Suillineae</taxon>
        <taxon>Suillaceae</taxon>
        <taxon>Suillus</taxon>
    </lineage>
</organism>
<proteinExistence type="inferred from homology"/>
<comment type="caution">
    <text evidence="12">The sequence shown here is derived from an EMBL/GenBank/DDBJ whole genome shotgun (WGS) entry which is preliminary data.</text>
</comment>
<reference evidence="12" key="1">
    <citation type="journal article" date="2020" name="New Phytol.">
        <title>Comparative genomics reveals dynamic genome evolution in host specialist ectomycorrhizal fungi.</title>
        <authorList>
            <person name="Lofgren L.A."/>
            <person name="Nguyen N.H."/>
            <person name="Vilgalys R."/>
            <person name="Ruytinx J."/>
            <person name="Liao H.L."/>
            <person name="Branco S."/>
            <person name="Kuo A."/>
            <person name="LaButti K."/>
            <person name="Lipzen A."/>
            <person name="Andreopoulos W."/>
            <person name="Pangilinan J."/>
            <person name="Riley R."/>
            <person name="Hundley H."/>
            <person name="Na H."/>
            <person name="Barry K."/>
            <person name="Grigoriev I.V."/>
            <person name="Stajich J.E."/>
            <person name="Kennedy P.G."/>
        </authorList>
    </citation>
    <scope>NUCLEOTIDE SEQUENCE</scope>
    <source>
        <strain evidence="12">DOB743</strain>
    </source>
</reference>
<keyword evidence="13" id="KW-1185">Reference proteome</keyword>
<dbReference type="Pfam" id="PF09757">
    <property type="entry name" value="Arb2-like"/>
    <property type="match status" value="1"/>
</dbReference>
<evidence type="ECO:0000256" key="8">
    <source>
        <dbReference type="ARBA" id="ARBA00023163"/>
    </source>
</evidence>
<evidence type="ECO:0000259" key="11">
    <source>
        <dbReference type="Pfam" id="PF09757"/>
    </source>
</evidence>
<dbReference type="InterPro" id="IPR023801">
    <property type="entry name" value="His_deacetylse_dom"/>
</dbReference>
<accession>A0A9P6ZHP0</accession>
<dbReference type="PRINTS" id="PR01270">
    <property type="entry name" value="HDASUPER"/>
</dbReference>
<evidence type="ECO:0000259" key="10">
    <source>
        <dbReference type="Pfam" id="PF00850"/>
    </source>
</evidence>
<protein>
    <recommendedName>
        <fullName evidence="3">histone deacetylase</fullName>
        <ecNumber evidence="3">3.5.1.98</ecNumber>
    </recommendedName>
</protein>
<evidence type="ECO:0000256" key="4">
    <source>
        <dbReference type="ARBA" id="ARBA00022491"/>
    </source>
</evidence>
<feature type="domain" description="Histone deacetylase" evidence="10">
    <location>
        <begin position="64"/>
        <end position="391"/>
    </location>
</feature>
<dbReference type="AlphaFoldDB" id="A0A9P6ZHP0"/>
<dbReference type="InterPro" id="IPR000286">
    <property type="entry name" value="HDACs"/>
</dbReference>
<comment type="similarity">
    <text evidence="2">Belongs to the histone deacetylase family. HD type 2 subfamily.</text>
</comment>
<name>A0A9P6ZHP0_9AGAM</name>
<dbReference type="Gene3D" id="3.40.800.20">
    <property type="entry name" value="Histone deacetylase domain"/>
    <property type="match status" value="1"/>
</dbReference>
<keyword evidence="6" id="KW-0156">Chromatin regulator</keyword>
<dbReference type="InterPro" id="IPR037138">
    <property type="entry name" value="His_deacetylse_dom_sf"/>
</dbReference>
<dbReference type="EC" id="3.5.1.98" evidence="3"/>
<evidence type="ECO:0000256" key="5">
    <source>
        <dbReference type="ARBA" id="ARBA00022801"/>
    </source>
</evidence>
<dbReference type="GO" id="GO:0141221">
    <property type="term" value="F:histone deacetylase activity, hydrolytic mechanism"/>
    <property type="evidence" value="ECO:0007669"/>
    <property type="project" value="UniProtKB-EC"/>
</dbReference>
<dbReference type="SUPFAM" id="SSF52768">
    <property type="entry name" value="Arginase/deacetylase"/>
    <property type="match status" value="1"/>
</dbReference>
<evidence type="ECO:0000256" key="1">
    <source>
        <dbReference type="ARBA" id="ARBA00004123"/>
    </source>
</evidence>
<keyword evidence="9" id="KW-0539">Nucleus</keyword>
<evidence type="ECO:0000313" key="12">
    <source>
        <dbReference type="EMBL" id="KAG1765505.1"/>
    </source>
</evidence>
<dbReference type="OrthoDB" id="424012at2759"/>
<dbReference type="PANTHER" id="PTHR10625">
    <property type="entry name" value="HISTONE DEACETYLASE HDAC1-RELATED"/>
    <property type="match status" value="1"/>
</dbReference>
<evidence type="ECO:0000256" key="2">
    <source>
        <dbReference type="ARBA" id="ARBA00007738"/>
    </source>
</evidence>
<dbReference type="Pfam" id="PF00850">
    <property type="entry name" value="Hist_deacetyl"/>
    <property type="match status" value="1"/>
</dbReference>
<evidence type="ECO:0000256" key="3">
    <source>
        <dbReference type="ARBA" id="ARBA00012111"/>
    </source>
</evidence>
<keyword evidence="7" id="KW-0805">Transcription regulation</keyword>
<keyword evidence="8" id="KW-0804">Transcription</keyword>
<gene>
    <name evidence="12" type="ORF">EV702DRAFT_68321</name>
</gene>
<dbReference type="GO" id="GO:0040029">
    <property type="term" value="P:epigenetic regulation of gene expression"/>
    <property type="evidence" value="ECO:0007669"/>
    <property type="project" value="TreeGrafter"/>
</dbReference>
<feature type="domain" description="Arb2-like" evidence="11">
    <location>
        <begin position="447"/>
        <end position="680"/>
    </location>
</feature>
<evidence type="ECO:0000256" key="6">
    <source>
        <dbReference type="ARBA" id="ARBA00022853"/>
    </source>
</evidence>
<dbReference type="PANTHER" id="PTHR10625:SF5">
    <property type="entry name" value="HISTONE DEACETYLASE"/>
    <property type="match status" value="1"/>
</dbReference>
<evidence type="ECO:0000256" key="9">
    <source>
        <dbReference type="ARBA" id="ARBA00023242"/>
    </source>
</evidence>
<dbReference type="EMBL" id="JABBWD010000106">
    <property type="protein sequence ID" value="KAG1765505.1"/>
    <property type="molecule type" value="Genomic_DNA"/>
</dbReference>
<keyword evidence="5" id="KW-0378">Hydrolase</keyword>
<dbReference type="GO" id="GO:0000118">
    <property type="term" value="C:histone deacetylase complex"/>
    <property type="evidence" value="ECO:0007669"/>
    <property type="project" value="TreeGrafter"/>
</dbReference>
<evidence type="ECO:0000313" key="13">
    <source>
        <dbReference type="Proteomes" id="UP000714275"/>
    </source>
</evidence>
<sequence length="694" mass="77866">MNGQVAGTSMDVDGEEYHQNQVSIQRSLSPVQRASSVPHRLPHFTVGYVYSQDMMLHSSATGEHPEQPERISRIRTAIRDANLLQKMKQIPIRPVKRDEVLLVHSQEHWHKVLAIQCELRLVNHIRISVARIRYIAYFENLPASSAMTPSEIFESEAYYESLSLYVTSGTTRAARLSCGGVIEACLAVARGELKKTFAIVRPPGHHAEPEEHMGFCFFNNVAVAAKVTQFLTPVRKILILDWDVHHGNGTQRAFNDDPSVLYISLHRYERGQFYPCGPFGSLESCGEGAGIGYSVNIPWPKKGMTDADYIHAFQQIVMPIGMEFAPDLVIISAGFDAAVGDDLGECFVSPAGYAHMTHMLSGLAGGNLVVALEGGYNLDSISNSSLAVARVLLGEAPPELPPMVASEAGTETVWQVAMEQSKYWKSVNPKACEPREEVDEISFSIPEILKGHRQHFLYTQYQMLQVPLMTKMFEERFGSQVMCTSDFLENPTIIVFVHEFGNLRIELDGKPTCDVQMENSYLIDFSKELISWVRKEKYALLDVNVFPRPFASPLPRGHKHVESWSRDVLTYLWDNYIQLSGAKNIIFIGHGPGCHALMELMESRPVGMIRYVNTVIQVVGNMSIPLIPKDADELRAWYSKNSVVIVHPEHPAFAPEARILKRHGRVLQIEESKPIKLIMKGLPLIQDHIRQSLV</sequence>
<keyword evidence="4" id="KW-0678">Repressor</keyword>
<dbReference type="Proteomes" id="UP000714275">
    <property type="component" value="Unassembled WGS sequence"/>
</dbReference>
<dbReference type="InterPro" id="IPR019154">
    <property type="entry name" value="Arb2-like_domain"/>
</dbReference>